<dbReference type="Pfam" id="PF03098">
    <property type="entry name" value="An_peroxidase"/>
    <property type="match status" value="1"/>
</dbReference>
<dbReference type="PANTHER" id="PTHR11475">
    <property type="entry name" value="OXIDASE/PEROXIDASE"/>
    <property type="match status" value="1"/>
</dbReference>
<dbReference type="InterPro" id="IPR001343">
    <property type="entry name" value="Hemolysn_Ca-bd"/>
</dbReference>
<keyword evidence="3" id="KW-0325">Glycoprotein</keyword>
<dbReference type="Pfam" id="PF00353">
    <property type="entry name" value="HemolysinCabind"/>
    <property type="match status" value="1"/>
</dbReference>
<evidence type="ECO:0000313" key="5">
    <source>
        <dbReference type="EMBL" id="USG61910.1"/>
    </source>
</evidence>
<evidence type="ECO:0000256" key="3">
    <source>
        <dbReference type="ARBA" id="ARBA00023180"/>
    </source>
</evidence>
<protein>
    <recommendedName>
        <fullName evidence="7">Peroxidase</fullName>
    </recommendedName>
</protein>
<dbReference type="InterPro" id="IPR018511">
    <property type="entry name" value="Hemolysin-typ_Ca-bd_CS"/>
</dbReference>
<dbReference type="EMBL" id="CP098747">
    <property type="protein sequence ID" value="USG61910.1"/>
    <property type="molecule type" value="Genomic_DNA"/>
</dbReference>
<dbReference type="Gene3D" id="2.150.10.10">
    <property type="entry name" value="Serralysin-like metalloprotease, C-terminal"/>
    <property type="match status" value="1"/>
</dbReference>
<dbReference type="InterPro" id="IPR037120">
    <property type="entry name" value="Haem_peroxidase_sf_animal"/>
</dbReference>
<dbReference type="Proteomes" id="UP001056291">
    <property type="component" value="Chromosome"/>
</dbReference>
<reference evidence="5" key="1">
    <citation type="submission" date="2022-06" db="EMBL/GenBank/DDBJ databases">
        <title>Sneathiella actinostolidae sp. nov., isolated from a sea anemonein the Western Pacific Ocean.</title>
        <authorList>
            <person name="Wei M.J."/>
        </authorList>
    </citation>
    <scope>NUCLEOTIDE SEQUENCE</scope>
    <source>
        <strain evidence="5">PHK-P5</strain>
    </source>
</reference>
<dbReference type="InterPro" id="IPR019791">
    <property type="entry name" value="Haem_peroxidase_animal"/>
</dbReference>
<evidence type="ECO:0000256" key="4">
    <source>
        <dbReference type="SAM" id="MobiDB-lite"/>
    </source>
</evidence>
<comment type="subcellular location">
    <subcellularLocation>
        <location evidence="1">Secreted</location>
    </subcellularLocation>
</comment>
<dbReference type="InterPro" id="IPR011049">
    <property type="entry name" value="Serralysin-like_metalloprot_C"/>
</dbReference>
<dbReference type="InterPro" id="IPR010255">
    <property type="entry name" value="Haem_peroxidase_sf"/>
</dbReference>
<dbReference type="PROSITE" id="PS00330">
    <property type="entry name" value="HEMOLYSIN_CALCIUM"/>
    <property type="match status" value="2"/>
</dbReference>
<keyword evidence="6" id="KW-1185">Reference proteome</keyword>
<dbReference type="SUPFAM" id="SSF48113">
    <property type="entry name" value="Heme-dependent peroxidases"/>
    <property type="match status" value="1"/>
</dbReference>
<evidence type="ECO:0000256" key="2">
    <source>
        <dbReference type="ARBA" id="ARBA00022525"/>
    </source>
</evidence>
<organism evidence="5 6">
    <name type="scientific">Sneathiella marina</name>
    <dbReference type="NCBI Taxonomy" id="2950108"/>
    <lineage>
        <taxon>Bacteria</taxon>
        <taxon>Pseudomonadati</taxon>
        <taxon>Pseudomonadota</taxon>
        <taxon>Alphaproteobacteria</taxon>
        <taxon>Sneathiellales</taxon>
        <taxon>Sneathiellaceae</taxon>
        <taxon>Sneathiella</taxon>
    </lineage>
</organism>
<dbReference type="PROSITE" id="PS50292">
    <property type="entry name" value="PEROXIDASE_3"/>
    <property type="match status" value="1"/>
</dbReference>
<dbReference type="RefSeq" id="WP_251935312.1">
    <property type="nucleotide sequence ID" value="NZ_CP098747.1"/>
</dbReference>
<sequence length="652" mass="71255">MRSTKRNPEDDFRNQISSHRRDELDRNKQDKDDGRNRQENNNPDSEIASRPVDGFGSNLENPDWGAAGQTLLRLAPENFEDGIWQLEDDLAGPREISNTLVAQENDTVNSFDVSDLFWVWGQFIDHDIDLTVSGTTYEPIDIPDDDAYFDPEIDMSFFRADPVIGTGLETAAQYPNEITSFMDGSMVYGSDTATAAALRTDDGKLLLDEFGLVAFADDGSVLAGDIRAAENSGLYSIQTLFARDHNNWVDKLAEKNPDWTPDELYDAARVRVEAEIQAITFNEYLPLLIGEEAITNYTGYDSSVNPGVSVEFSTAAYRFGHSLVSSTLGRLDENGDTIAAGDLALRDSFFSADVVAANGGIEPLLRGLADGTAQELDTQIVNDLRNFLFSEDGDVGFDLASLNIQRGRDLGVASYNDLREAVGLNRMENFSDITSDSDLALALARVYDSVDDIDAWVGGLAEEPANDGMLGELFATIVADQFMAIRDGDPYWSQNSELSQSDIDMLWDTTLADVIERNSDVEAIQDDALIAYDRIGGNDTDNALEGGEGHDLLLGMGGDDTLNGGAGADQLEGGKGDDLFIFGPNSGNDLLKDFNSKHDVLDLVLYDLESASAATDLAEQVGKDVVFTFNENDILTLENVKLRDIDSDNILI</sequence>
<dbReference type="PRINTS" id="PR00313">
    <property type="entry name" value="CABNDNGRPT"/>
</dbReference>
<proteinExistence type="predicted"/>
<dbReference type="SUPFAM" id="SSF51120">
    <property type="entry name" value="beta-Roll"/>
    <property type="match status" value="1"/>
</dbReference>
<gene>
    <name evidence="5" type="ORF">NBZ79_02845</name>
</gene>
<evidence type="ECO:0008006" key="7">
    <source>
        <dbReference type="Google" id="ProtNLM"/>
    </source>
</evidence>
<dbReference type="PRINTS" id="PR00457">
    <property type="entry name" value="ANPEROXIDASE"/>
</dbReference>
<evidence type="ECO:0000256" key="1">
    <source>
        <dbReference type="ARBA" id="ARBA00004613"/>
    </source>
</evidence>
<keyword evidence="2" id="KW-0964">Secreted</keyword>
<dbReference type="CDD" id="cd09822">
    <property type="entry name" value="peroxinectin_like_bacterial"/>
    <property type="match status" value="1"/>
</dbReference>
<dbReference type="Gene3D" id="1.10.640.10">
    <property type="entry name" value="Haem peroxidase domain superfamily, animal type"/>
    <property type="match status" value="1"/>
</dbReference>
<dbReference type="PANTHER" id="PTHR11475:SF4">
    <property type="entry name" value="CHORION PEROXIDASE"/>
    <property type="match status" value="1"/>
</dbReference>
<accession>A0ABY4W3Y6</accession>
<feature type="compositionally biased region" description="Basic and acidic residues" evidence="4">
    <location>
        <begin position="1"/>
        <end position="38"/>
    </location>
</feature>
<evidence type="ECO:0000313" key="6">
    <source>
        <dbReference type="Proteomes" id="UP001056291"/>
    </source>
</evidence>
<feature type="region of interest" description="Disordered" evidence="4">
    <location>
        <begin position="1"/>
        <end position="61"/>
    </location>
</feature>
<name>A0ABY4W3Y6_9PROT</name>